<reference evidence="1 2" key="1">
    <citation type="journal article" date="2016" name="Mol. Biol. Evol.">
        <title>Comparative Genomics of Early-Diverging Mushroom-Forming Fungi Provides Insights into the Origins of Lignocellulose Decay Capabilities.</title>
        <authorList>
            <person name="Nagy L.G."/>
            <person name="Riley R."/>
            <person name="Tritt A."/>
            <person name="Adam C."/>
            <person name="Daum C."/>
            <person name="Floudas D."/>
            <person name="Sun H."/>
            <person name="Yadav J.S."/>
            <person name="Pangilinan J."/>
            <person name="Larsson K.H."/>
            <person name="Matsuura K."/>
            <person name="Barry K."/>
            <person name="Labutti K."/>
            <person name="Kuo R."/>
            <person name="Ohm R.A."/>
            <person name="Bhattacharya S.S."/>
            <person name="Shirouzu T."/>
            <person name="Yoshinaga Y."/>
            <person name="Martin F.M."/>
            <person name="Grigoriev I.V."/>
            <person name="Hibbett D.S."/>
        </authorList>
    </citation>
    <scope>NUCLEOTIDE SEQUENCE [LARGE SCALE GENOMIC DNA]</scope>
    <source>
        <strain evidence="1 2">HHB12733</strain>
    </source>
</reference>
<protein>
    <submittedName>
        <fullName evidence="1">Uncharacterized protein</fullName>
    </submittedName>
</protein>
<proteinExistence type="predicted"/>
<keyword evidence="2" id="KW-1185">Reference proteome</keyword>
<evidence type="ECO:0000313" key="1">
    <source>
        <dbReference type="EMBL" id="KZT52414.1"/>
    </source>
</evidence>
<accession>A0A165DAU8</accession>
<organism evidence="1 2">
    <name type="scientific">Calocera cornea HHB12733</name>
    <dbReference type="NCBI Taxonomy" id="1353952"/>
    <lineage>
        <taxon>Eukaryota</taxon>
        <taxon>Fungi</taxon>
        <taxon>Dikarya</taxon>
        <taxon>Basidiomycota</taxon>
        <taxon>Agaricomycotina</taxon>
        <taxon>Dacrymycetes</taxon>
        <taxon>Dacrymycetales</taxon>
        <taxon>Dacrymycetaceae</taxon>
        <taxon>Calocera</taxon>
    </lineage>
</organism>
<dbReference type="Proteomes" id="UP000076842">
    <property type="component" value="Unassembled WGS sequence"/>
</dbReference>
<evidence type="ECO:0000313" key="2">
    <source>
        <dbReference type="Proteomes" id="UP000076842"/>
    </source>
</evidence>
<gene>
    <name evidence="1" type="ORF">CALCODRAFT_91224</name>
</gene>
<dbReference type="EMBL" id="KV424067">
    <property type="protein sequence ID" value="KZT52414.1"/>
    <property type="molecule type" value="Genomic_DNA"/>
</dbReference>
<dbReference type="AlphaFoldDB" id="A0A165DAU8"/>
<name>A0A165DAU8_9BASI</name>
<dbReference type="InParanoid" id="A0A165DAU8"/>
<sequence>MSRNAGQGCQAIAELPERLAEAEGNASEGRSPLLPPPARRSNALITAAPSGCSCFGLPSMVVCCLLWGISTSEIARRFGC</sequence>